<evidence type="ECO:0000313" key="2">
    <source>
        <dbReference type="Proteomes" id="UP000000724"/>
    </source>
</evidence>
<accession>B6HE66</accession>
<dbReference type="Proteomes" id="UP000000724">
    <property type="component" value="Contig Pc00c20"/>
</dbReference>
<dbReference type="VEuPathDB" id="FungiDB:PCH_Pc20g15770"/>
<gene>
    <name evidence="1" type="ORF">Pc20g15770</name>
    <name evidence="1" type="ORF">PCH_Pc20g15770</name>
</gene>
<dbReference type="AlphaFoldDB" id="B6HE66"/>
<proteinExistence type="predicted"/>
<dbReference type="HOGENOM" id="CLU_2171879_0_0_1"/>
<organism evidence="1 2">
    <name type="scientific">Penicillium rubens (strain ATCC 28089 / DSM 1075 / NRRL 1951 / Wisconsin 54-1255)</name>
    <name type="common">Penicillium chrysogenum</name>
    <dbReference type="NCBI Taxonomy" id="500485"/>
    <lineage>
        <taxon>Eukaryota</taxon>
        <taxon>Fungi</taxon>
        <taxon>Dikarya</taxon>
        <taxon>Ascomycota</taxon>
        <taxon>Pezizomycotina</taxon>
        <taxon>Eurotiomycetes</taxon>
        <taxon>Eurotiomycetidae</taxon>
        <taxon>Eurotiales</taxon>
        <taxon>Aspergillaceae</taxon>
        <taxon>Penicillium</taxon>
        <taxon>Penicillium chrysogenum species complex</taxon>
    </lineage>
</organism>
<name>B6HE66_PENRW</name>
<evidence type="ECO:0000313" key="1">
    <source>
        <dbReference type="EMBL" id="CAP86906.1"/>
    </source>
</evidence>
<protein>
    <submittedName>
        <fullName evidence="1">Uncharacterized protein</fullName>
    </submittedName>
</protein>
<reference evidence="1 2" key="1">
    <citation type="journal article" date="2008" name="Nat. Biotechnol.">
        <title>Genome sequencing and analysis of the filamentous fungus Penicillium chrysogenum.</title>
        <authorList>
            <person name="van den Berg M.A."/>
            <person name="Albang R."/>
            <person name="Albermann K."/>
            <person name="Badger J.H."/>
            <person name="Daran J.-M."/>
            <person name="Driessen A.J.M."/>
            <person name="Garcia-Estrada C."/>
            <person name="Fedorova N.D."/>
            <person name="Harris D.M."/>
            <person name="Heijne W.H.M."/>
            <person name="Joardar V.S."/>
            <person name="Kiel J.A.K.W."/>
            <person name="Kovalchuk A."/>
            <person name="Martin J.F."/>
            <person name="Nierman W.C."/>
            <person name="Nijland J.G."/>
            <person name="Pronk J.T."/>
            <person name="Roubos J.A."/>
            <person name="van der Klei I.J."/>
            <person name="van Peij N.N.M.E."/>
            <person name="Veenhuis M."/>
            <person name="von Doehren H."/>
            <person name="Wagner C."/>
            <person name="Wortman J.R."/>
            <person name="Bovenberg R.A.L."/>
        </authorList>
    </citation>
    <scope>NUCLEOTIDE SEQUENCE [LARGE SCALE GENOMIC DNA]</scope>
    <source>
        <strain evidence="2">ATCC 28089 / DSM 1075 / NRRL 1951 / Wisconsin 54-1255</strain>
    </source>
</reference>
<dbReference type="EMBL" id="AM920435">
    <property type="protein sequence ID" value="CAP86906.1"/>
    <property type="molecule type" value="Genomic_DNA"/>
</dbReference>
<keyword evidence="2" id="KW-1185">Reference proteome</keyword>
<sequence length="110" mass="11851">MVPGIIGLKWGERSCEMTSTGCGQLELRVGSNFRVELTDGIPSMCQCQCHIQGSVADPGEALASRPMKTPFSSSVHFLKVDALGNQFLWSASGDYTLGNVFGKRVTHVSE</sequence>